<reference evidence="1 2" key="1">
    <citation type="submission" date="2016-08" db="EMBL/GenBank/DDBJ databases">
        <authorList>
            <person name="Eshaghi A."/>
            <person name="Soares D."/>
            <person name="Kus J."/>
            <person name="Richardson D."/>
            <person name="Li A."/>
            <person name="Patel S.N."/>
        </authorList>
    </citation>
    <scope>NUCLEOTIDE SEQUENCE [LARGE SCALE GENOMIC DNA]</scope>
    <source>
        <strain evidence="1 2">C860</strain>
    </source>
</reference>
<comment type="caution">
    <text evidence="1">The sequence shown here is derived from an EMBL/GenBank/DDBJ whole genome shotgun (WGS) entry which is preliminary data.</text>
</comment>
<name>A0ABX3BMS8_9PAST</name>
<organism evidence="1 2">
    <name type="scientific">Haemophilus quentini</name>
    <dbReference type="NCBI Taxonomy" id="123834"/>
    <lineage>
        <taxon>Bacteria</taxon>
        <taxon>Pseudomonadati</taxon>
        <taxon>Pseudomonadota</taxon>
        <taxon>Gammaproteobacteria</taxon>
        <taxon>Pasteurellales</taxon>
        <taxon>Pasteurellaceae</taxon>
        <taxon>Haemophilus</taxon>
    </lineage>
</organism>
<evidence type="ECO:0000313" key="1">
    <source>
        <dbReference type="EMBL" id="OEY75585.1"/>
    </source>
</evidence>
<evidence type="ECO:0000313" key="2">
    <source>
        <dbReference type="Proteomes" id="UP000175677"/>
    </source>
</evidence>
<protein>
    <submittedName>
        <fullName evidence="1">Uncharacterized protein</fullName>
    </submittedName>
</protein>
<dbReference type="EMBL" id="MDJC01000030">
    <property type="protein sequence ID" value="OEY75585.1"/>
    <property type="molecule type" value="Genomic_DNA"/>
</dbReference>
<dbReference type="Proteomes" id="UP000175677">
    <property type="component" value="Unassembled WGS sequence"/>
</dbReference>
<accession>A0ABX3BMS8</accession>
<sequence>MLKDNAMSTHIIGDNNTVAGRDVNITNVVVNVSIYLQRSIPTESTLETEVKPNDGLGSDSE</sequence>
<keyword evidence="2" id="KW-1185">Reference proteome</keyword>
<gene>
    <name evidence="1" type="ORF">BFQ30_09975</name>
</gene>
<proteinExistence type="predicted"/>